<evidence type="ECO:0000256" key="2">
    <source>
        <dbReference type="SAM" id="SignalP"/>
    </source>
</evidence>
<accession>A0A7S0AX19</accession>
<feature type="chain" id="PRO_5031311836" evidence="2">
    <location>
        <begin position="20"/>
        <end position="112"/>
    </location>
</feature>
<feature type="region of interest" description="Disordered" evidence="1">
    <location>
        <begin position="57"/>
        <end position="112"/>
    </location>
</feature>
<organism evidence="3">
    <name type="scientific">Minutocellus polymorphus</name>
    <dbReference type="NCBI Taxonomy" id="265543"/>
    <lineage>
        <taxon>Eukaryota</taxon>
        <taxon>Sar</taxon>
        <taxon>Stramenopiles</taxon>
        <taxon>Ochrophyta</taxon>
        <taxon>Bacillariophyta</taxon>
        <taxon>Mediophyceae</taxon>
        <taxon>Cymatosirophycidae</taxon>
        <taxon>Cymatosirales</taxon>
        <taxon>Cymatosiraceae</taxon>
        <taxon>Minutocellus</taxon>
    </lineage>
</organism>
<proteinExistence type="predicted"/>
<name>A0A7S0AX19_9STRA</name>
<dbReference type="AlphaFoldDB" id="A0A7S0AX19"/>
<protein>
    <submittedName>
        <fullName evidence="3">Uncharacterized protein</fullName>
    </submittedName>
</protein>
<evidence type="ECO:0000256" key="1">
    <source>
        <dbReference type="SAM" id="MobiDB-lite"/>
    </source>
</evidence>
<reference evidence="3" key="1">
    <citation type="submission" date="2021-01" db="EMBL/GenBank/DDBJ databases">
        <authorList>
            <person name="Corre E."/>
            <person name="Pelletier E."/>
            <person name="Niang G."/>
            <person name="Scheremetjew M."/>
            <person name="Finn R."/>
            <person name="Kale V."/>
            <person name="Holt S."/>
            <person name="Cochrane G."/>
            <person name="Meng A."/>
            <person name="Brown T."/>
            <person name="Cohen L."/>
        </authorList>
    </citation>
    <scope>NUCLEOTIDE SEQUENCE</scope>
    <source>
        <strain evidence="3">CCMP3303</strain>
    </source>
</reference>
<dbReference type="EMBL" id="HBEJ01015955">
    <property type="protein sequence ID" value="CAD8377056.1"/>
    <property type="molecule type" value="Transcribed_RNA"/>
</dbReference>
<feature type="compositionally biased region" description="Basic and acidic residues" evidence="1">
    <location>
        <begin position="76"/>
        <end position="87"/>
    </location>
</feature>
<keyword evidence="2" id="KW-0732">Signal</keyword>
<evidence type="ECO:0000313" key="3">
    <source>
        <dbReference type="EMBL" id="CAD8377056.1"/>
    </source>
</evidence>
<gene>
    <name evidence="3" type="ORF">MPOL1434_LOCUS9326</name>
</gene>
<sequence length="112" mass="12176">MKTFFHVTVTAVLIGLANAFIERTPASPRSTALGGGFLDGSGKKTDIMKREDDAMYVEDPSDKPSGGWNPFAIAKNLDDPKQVEARKARSKTPPPPPTEPKKSGGFKFPWDN</sequence>
<feature type="signal peptide" evidence="2">
    <location>
        <begin position="1"/>
        <end position="19"/>
    </location>
</feature>